<gene>
    <name evidence="4" type="ORF">MPDQ_005989</name>
</gene>
<dbReference type="Gene3D" id="6.10.280.230">
    <property type="match status" value="1"/>
</dbReference>
<dbReference type="InterPro" id="IPR024111">
    <property type="entry name" value="PEX5/PEX5L"/>
</dbReference>
<accession>A0A507QZA6</accession>
<protein>
    <recommendedName>
        <fullName evidence="6">Peroxin 20</fullName>
    </recommendedName>
</protein>
<dbReference type="STRING" id="5098.A0A507QZA6"/>
<evidence type="ECO:0000313" key="5">
    <source>
        <dbReference type="Proteomes" id="UP000319663"/>
    </source>
</evidence>
<evidence type="ECO:0008006" key="6">
    <source>
        <dbReference type="Google" id="ProtNLM"/>
    </source>
</evidence>
<organism evidence="4 5">
    <name type="scientific">Monascus purpureus</name>
    <name type="common">Red mold</name>
    <name type="synonym">Monascus anka</name>
    <dbReference type="NCBI Taxonomy" id="5098"/>
    <lineage>
        <taxon>Eukaryota</taxon>
        <taxon>Fungi</taxon>
        <taxon>Dikarya</taxon>
        <taxon>Ascomycota</taxon>
        <taxon>Pezizomycotina</taxon>
        <taxon>Eurotiomycetes</taxon>
        <taxon>Eurotiomycetidae</taxon>
        <taxon>Eurotiales</taxon>
        <taxon>Aspergillaceae</taxon>
        <taxon>Monascus</taxon>
    </lineage>
</organism>
<evidence type="ECO:0000256" key="2">
    <source>
        <dbReference type="ARBA" id="ARBA00022803"/>
    </source>
</evidence>
<comment type="caution">
    <text evidence="4">The sequence shown here is derived from an EMBL/GenBank/DDBJ whole genome shotgun (WGS) entry which is preliminary data.</text>
</comment>
<dbReference type="EMBL" id="VIFY01000047">
    <property type="protein sequence ID" value="TQB73326.1"/>
    <property type="molecule type" value="Genomic_DNA"/>
</dbReference>
<dbReference type="Proteomes" id="UP000319663">
    <property type="component" value="Unassembled WGS sequence"/>
</dbReference>
<dbReference type="PANTHER" id="PTHR10130">
    <property type="entry name" value="PEROXISOMAL TARGETING SIGNAL 1 RECEPTOR PEX5"/>
    <property type="match status" value="1"/>
</dbReference>
<evidence type="ECO:0000313" key="4">
    <source>
        <dbReference type="EMBL" id="TQB73326.1"/>
    </source>
</evidence>
<dbReference type="PANTHER" id="PTHR10130:SF4">
    <property type="entry name" value="MICROBODY (PEROXISOME) BIOGENESIS PROTEIN PEROXIN 20 (EUROFUNG)"/>
    <property type="match status" value="1"/>
</dbReference>
<reference evidence="4 5" key="1">
    <citation type="submission" date="2019-06" db="EMBL/GenBank/DDBJ databases">
        <title>Wine fermentation using esterase from Monascus purpureus.</title>
        <authorList>
            <person name="Geng C."/>
            <person name="Zhang Y."/>
        </authorList>
    </citation>
    <scope>NUCLEOTIDE SEQUENCE [LARGE SCALE GENOMIC DNA]</scope>
    <source>
        <strain evidence="4">HQ1</strain>
    </source>
</reference>
<dbReference type="GO" id="GO:0005829">
    <property type="term" value="C:cytosol"/>
    <property type="evidence" value="ECO:0007669"/>
    <property type="project" value="TreeGrafter"/>
</dbReference>
<feature type="compositionally biased region" description="Polar residues" evidence="3">
    <location>
        <begin position="27"/>
        <end position="45"/>
    </location>
</feature>
<feature type="region of interest" description="Disordered" evidence="3">
    <location>
        <begin position="299"/>
        <end position="328"/>
    </location>
</feature>
<keyword evidence="2" id="KW-0802">TPR repeat</keyword>
<feature type="region of interest" description="Disordered" evidence="3">
    <location>
        <begin position="27"/>
        <end position="47"/>
    </location>
</feature>
<dbReference type="GO" id="GO:0005778">
    <property type="term" value="C:peroxisomal membrane"/>
    <property type="evidence" value="ECO:0007669"/>
    <property type="project" value="TreeGrafter"/>
</dbReference>
<keyword evidence="5" id="KW-1185">Reference proteome</keyword>
<proteinExistence type="predicted"/>
<keyword evidence="1" id="KW-0677">Repeat</keyword>
<name>A0A507QZA6_MONPU</name>
<dbReference type="GO" id="GO:0005052">
    <property type="term" value="F:peroxisome matrix targeting signal-1 binding"/>
    <property type="evidence" value="ECO:0007669"/>
    <property type="project" value="TreeGrafter"/>
</dbReference>
<dbReference type="AlphaFoldDB" id="A0A507QZA6"/>
<sequence length="359" mass="39617">MSDALCGPSNALQNFQKHTSVDRTLQQDRLTSRQSPSQNFRSLNPNAGALDPEFAAFETTSAGPVLPDIQHATPFLPHNTRLSMTGHAGNSDWTADFQNLQISGPSHSNPQFQRPSAAPISTAAPGGWQHEFLQHQQRNLTTQLLQPYNHAFQPSFAPSFPSHASAADLVHPSQEVAGERQAPTEAFDESAFEAAFEQARADLELQANETTQEEVNTARESIQVGAPQTETGEQIKIGSDTIPYANKEDQASSANEADELARTAGQLLESVSHDQSQKFKDSNFLALMRRIRDREVQVEGDEFRETAQPLHPGGRNYPDEHRAPRPGHEKHEFGITAADISKFDDVEESAFLHTRFGQF</sequence>
<evidence type="ECO:0000256" key="1">
    <source>
        <dbReference type="ARBA" id="ARBA00022737"/>
    </source>
</evidence>
<feature type="compositionally biased region" description="Basic and acidic residues" evidence="3">
    <location>
        <begin position="317"/>
        <end position="328"/>
    </location>
</feature>
<dbReference type="GO" id="GO:0016560">
    <property type="term" value="P:protein import into peroxisome matrix, docking"/>
    <property type="evidence" value="ECO:0007669"/>
    <property type="project" value="TreeGrafter"/>
</dbReference>
<evidence type="ECO:0000256" key="3">
    <source>
        <dbReference type="SAM" id="MobiDB-lite"/>
    </source>
</evidence>